<evidence type="ECO:0000313" key="2">
    <source>
        <dbReference type="EnsemblMetazoa" id="ACOM025576-PA.1"/>
    </source>
</evidence>
<sequence>MATNQERETDTLPPRSSGEEDPPVISIISRGPLQRLALRGTASAVGDAKPMTLGSVAKVQVVEQNRVLLAKAGQALSHGKKKQIVFQCVQIASCGVRVQRVM</sequence>
<protein>
    <submittedName>
        <fullName evidence="2">Uncharacterized protein</fullName>
    </submittedName>
</protein>
<evidence type="ECO:0000256" key="1">
    <source>
        <dbReference type="SAM" id="MobiDB-lite"/>
    </source>
</evidence>
<feature type="compositionally biased region" description="Basic and acidic residues" evidence="1">
    <location>
        <begin position="1"/>
        <end position="10"/>
    </location>
</feature>
<reference evidence="2" key="1">
    <citation type="submission" date="2022-08" db="UniProtKB">
        <authorList>
            <consortium name="EnsemblMetazoa"/>
        </authorList>
    </citation>
    <scope>IDENTIFICATION</scope>
</reference>
<name>A0A8W7P4S4_ANOCL</name>
<organism evidence="2">
    <name type="scientific">Anopheles coluzzii</name>
    <name type="common">African malaria mosquito</name>
    <dbReference type="NCBI Taxonomy" id="1518534"/>
    <lineage>
        <taxon>Eukaryota</taxon>
        <taxon>Metazoa</taxon>
        <taxon>Ecdysozoa</taxon>
        <taxon>Arthropoda</taxon>
        <taxon>Hexapoda</taxon>
        <taxon>Insecta</taxon>
        <taxon>Pterygota</taxon>
        <taxon>Neoptera</taxon>
        <taxon>Endopterygota</taxon>
        <taxon>Diptera</taxon>
        <taxon>Nematocera</taxon>
        <taxon>Culicoidea</taxon>
        <taxon>Culicidae</taxon>
        <taxon>Anophelinae</taxon>
        <taxon>Anopheles</taxon>
    </lineage>
</organism>
<dbReference type="VEuPathDB" id="VectorBase:ACON2_033927"/>
<dbReference type="EnsemblMetazoa" id="ACOM025576-RA">
    <property type="protein sequence ID" value="ACOM025576-PA.1"/>
    <property type="gene ID" value="ACOM025576"/>
</dbReference>
<dbReference type="AlphaFoldDB" id="A0A8W7P4S4"/>
<proteinExistence type="predicted"/>
<accession>A0A8W7P4S4</accession>
<feature type="region of interest" description="Disordered" evidence="1">
    <location>
        <begin position="1"/>
        <end position="25"/>
    </location>
</feature>
<dbReference type="Proteomes" id="UP000075882">
    <property type="component" value="Unassembled WGS sequence"/>
</dbReference>